<dbReference type="EMBL" id="FOKW01000007">
    <property type="protein sequence ID" value="SFC33577.1"/>
    <property type="molecule type" value="Genomic_DNA"/>
</dbReference>
<feature type="transmembrane region" description="Helical" evidence="1">
    <location>
        <begin position="27"/>
        <end position="46"/>
    </location>
</feature>
<sequence>MTATPSRSEGSLGRSDASGARRRAGRLSLGFGAATIVAGLALVAAVDSLPLVYQYLPLVATVVVFGLPHGAVDHLVLPRARNDPVTSRSMAAVGVLYLVVGTSYAAVWFLAPALAFALFVLVTLFHWGQGDVYALLAFTRDGTYLESRAARALSLVVRGGLPMLVPLVAFPEQYAFVAGTLIGLFDPAAAAALEPVFEPAVRAAVGLGFGALVVASLVLGYRRSAGDALEPWLIDVAETLGLVAFFALVPPILAIGLYFALWHSVRHVLRTLLVDDPAVAALADGNDLAALGRFARDAAPLTVAALGVLGGLGLLVPRTPATVPDVAALYLVCIAVLTLPHVVVVSLLDLEQRVWSTP</sequence>
<proteinExistence type="inferred from homology"/>
<dbReference type="AlphaFoldDB" id="A0A1I1IBG7"/>
<feature type="transmembrane region" description="Helical" evidence="1">
    <location>
        <begin position="52"/>
        <end position="77"/>
    </location>
</feature>
<feature type="transmembrane region" description="Helical" evidence="1">
    <location>
        <begin position="200"/>
        <end position="221"/>
    </location>
</feature>
<feature type="transmembrane region" description="Helical" evidence="1">
    <location>
        <begin position="174"/>
        <end position="193"/>
    </location>
</feature>
<reference evidence="3" key="1">
    <citation type="submission" date="2016-10" db="EMBL/GenBank/DDBJ databases">
        <authorList>
            <person name="Varghese N."/>
            <person name="Submissions S."/>
        </authorList>
    </citation>
    <scope>NUCLEOTIDE SEQUENCE [LARGE SCALE GENOMIC DNA]</scope>
    <source>
        <strain evidence="3">DSM 13078</strain>
    </source>
</reference>
<dbReference type="InterPro" id="IPR022270">
    <property type="entry name" value="Blh_diox"/>
</dbReference>
<dbReference type="OrthoDB" id="330454at2157"/>
<dbReference type="EC" id="1.13.11.63" evidence="1"/>
<keyword evidence="1" id="KW-0812">Transmembrane</keyword>
<feature type="transmembrane region" description="Helical" evidence="1">
    <location>
        <begin position="116"/>
        <end position="138"/>
    </location>
</feature>
<keyword evidence="3" id="KW-1185">Reference proteome</keyword>
<feature type="binding site" evidence="1">
    <location>
        <position position="267"/>
    </location>
    <ligand>
        <name>Fe cation</name>
        <dbReference type="ChEBI" id="CHEBI:24875"/>
    </ligand>
</feature>
<dbReference type="GO" id="GO:0004497">
    <property type="term" value="F:monooxygenase activity"/>
    <property type="evidence" value="ECO:0007669"/>
    <property type="project" value="UniProtKB-KW"/>
</dbReference>
<keyword evidence="1" id="KW-0408">Iron</keyword>
<feature type="transmembrane region" description="Helical" evidence="1">
    <location>
        <begin position="328"/>
        <end position="348"/>
    </location>
</feature>
<dbReference type="HAMAP" id="MF_02093">
    <property type="entry name" value="Beta_carotene_diox"/>
    <property type="match status" value="1"/>
</dbReference>
<comment type="catalytic activity">
    <reaction evidence="1">
        <text>all-trans-beta-carotene + O2 = 2 all-trans-retinal</text>
        <dbReference type="Rhea" id="RHEA:32887"/>
        <dbReference type="ChEBI" id="CHEBI:15379"/>
        <dbReference type="ChEBI" id="CHEBI:17579"/>
        <dbReference type="ChEBI" id="CHEBI:17898"/>
        <dbReference type="EC" id="1.13.11.63"/>
    </reaction>
</comment>
<evidence type="ECO:0000313" key="3">
    <source>
        <dbReference type="Proteomes" id="UP000199161"/>
    </source>
</evidence>
<dbReference type="GO" id="GO:0005506">
    <property type="term" value="F:iron ion binding"/>
    <property type="evidence" value="ECO:0007669"/>
    <property type="project" value="UniProtKB-UniRule"/>
</dbReference>
<comment type="function">
    <text evidence="1">Catalyzes the cleavage of beta-carotene at its central double bond (15,15') to yield two molecules of all-trans-retinal.</text>
</comment>
<dbReference type="Proteomes" id="UP000199161">
    <property type="component" value="Unassembled WGS sequence"/>
</dbReference>
<keyword evidence="1" id="KW-0223">Dioxygenase</keyword>
<keyword evidence="1" id="KW-1133">Transmembrane helix</keyword>
<keyword evidence="1" id="KW-1003">Cell membrane</keyword>
<dbReference type="NCBIfam" id="TIGR03753">
    <property type="entry name" value="blh_monoox"/>
    <property type="match status" value="1"/>
</dbReference>
<keyword evidence="1" id="KW-0560">Oxidoreductase</keyword>
<comment type="subcellular location">
    <subcellularLocation>
        <location evidence="1">Cell membrane</location>
        <topology evidence="1">Multi-pass membrane protein</topology>
    </subcellularLocation>
</comment>
<keyword evidence="1" id="KW-0472">Membrane</keyword>
<comment type="similarity">
    <text evidence="1">Belongs to the Brp/Blh beta-carotene diooxygenase family.</text>
</comment>
<evidence type="ECO:0000313" key="2">
    <source>
        <dbReference type="EMBL" id="SFC33577.1"/>
    </source>
</evidence>
<dbReference type="RefSeq" id="WP_089788672.1">
    <property type="nucleotide sequence ID" value="NZ_FOKW01000007.1"/>
</dbReference>
<feature type="transmembrane region" description="Helical" evidence="1">
    <location>
        <begin position="241"/>
        <end position="261"/>
    </location>
</feature>
<comment type="cofactor">
    <cofactor evidence="1">
        <name>Fe(2+)</name>
        <dbReference type="ChEBI" id="CHEBI:29033"/>
    </cofactor>
</comment>
<keyword evidence="2" id="KW-0503">Monooxygenase</keyword>
<name>A0A1I1IBG7_NATHA</name>
<dbReference type="GO" id="GO:0010436">
    <property type="term" value="F:carotenoid dioxygenase activity"/>
    <property type="evidence" value="ECO:0007669"/>
    <property type="project" value="UniProtKB-UniRule"/>
</dbReference>
<feature type="binding site" evidence="1">
    <location>
        <position position="69"/>
    </location>
    <ligand>
        <name>Fe cation</name>
        <dbReference type="ChEBI" id="CHEBI:24875"/>
    </ligand>
</feature>
<dbReference type="Pfam" id="PF15461">
    <property type="entry name" value="BCD"/>
    <property type="match status" value="1"/>
</dbReference>
<dbReference type="GO" id="GO:0003834">
    <property type="term" value="F:beta-carotene 15,15'-dioxygenase activity"/>
    <property type="evidence" value="ECO:0007669"/>
    <property type="project" value="UniProtKB-EC"/>
</dbReference>
<protein>
    <recommendedName>
        <fullName evidence="1">Probable beta-carotene 15,15'-dioxygenase</fullName>
        <ecNumber evidence="1">1.13.11.63</ecNumber>
    </recommendedName>
</protein>
<evidence type="ECO:0000256" key="1">
    <source>
        <dbReference type="HAMAP-Rule" id="MF_02093"/>
    </source>
</evidence>
<feature type="binding site" evidence="1">
    <location>
        <position position="126"/>
    </location>
    <ligand>
        <name>Fe cation</name>
        <dbReference type="ChEBI" id="CHEBI:24875"/>
    </ligand>
</feature>
<keyword evidence="1" id="KW-0479">Metal-binding</keyword>
<dbReference type="GO" id="GO:0016121">
    <property type="term" value="P:carotene catabolic process"/>
    <property type="evidence" value="ECO:0007669"/>
    <property type="project" value="UniProtKB-UniRule"/>
</dbReference>
<gene>
    <name evidence="2" type="ORF">SAMN05444422_10766</name>
</gene>
<dbReference type="GO" id="GO:0005886">
    <property type="term" value="C:plasma membrane"/>
    <property type="evidence" value="ECO:0007669"/>
    <property type="project" value="UniProtKB-SubCell"/>
</dbReference>
<accession>A0A1I1IBG7</accession>
<feature type="binding site" evidence="1">
    <location>
        <position position="263"/>
    </location>
    <ligand>
        <name>Fe cation</name>
        <dbReference type="ChEBI" id="CHEBI:24875"/>
    </ligand>
</feature>
<feature type="transmembrane region" description="Helical" evidence="1">
    <location>
        <begin position="298"/>
        <end position="316"/>
    </location>
</feature>
<organism evidence="2 3">
    <name type="scientific">Natronobacterium haloterrestre</name>
    <name type="common">Halobiforma haloterrestris</name>
    <dbReference type="NCBI Taxonomy" id="148448"/>
    <lineage>
        <taxon>Archaea</taxon>
        <taxon>Methanobacteriati</taxon>
        <taxon>Methanobacteriota</taxon>
        <taxon>Stenosarchaea group</taxon>
        <taxon>Halobacteria</taxon>
        <taxon>Halobacteriales</taxon>
        <taxon>Natrialbaceae</taxon>
        <taxon>Natronobacterium</taxon>
    </lineage>
</organism>